<reference evidence="2" key="1">
    <citation type="journal article" date="2019" name="Int. J. Syst. Evol. Microbiol.">
        <title>The Global Catalogue of Microorganisms (GCM) 10K type strain sequencing project: providing services to taxonomists for standard genome sequencing and annotation.</title>
        <authorList>
            <consortium name="The Broad Institute Genomics Platform"/>
            <consortium name="The Broad Institute Genome Sequencing Center for Infectious Disease"/>
            <person name="Wu L."/>
            <person name="Ma J."/>
        </authorList>
    </citation>
    <scope>NUCLEOTIDE SEQUENCE [LARGE SCALE GENOMIC DNA]</scope>
    <source>
        <strain evidence="2">JCM 16898</strain>
    </source>
</reference>
<proteinExistence type="predicted"/>
<sequence>MADGFTVDVDALKDAGLGLADLLAELKELKVEDIDCDRVFVGHGGLADAYGSFCSRWQVGVENLTKDGDGLAKRLINAAGMYIEADQAAVGDLGGLGGG</sequence>
<evidence type="ECO:0000313" key="2">
    <source>
        <dbReference type="Proteomes" id="UP001500689"/>
    </source>
</evidence>
<protein>
    <recommendedName>
        <fullName evidence="3">Excreted virulence factor EspC, type VII ESX diderm</fullName>
    </recommendedName>
</protein>
<evidence type="ECO:0008006" key="3">
    <source>
        <dbReference type="Google" id="ProtNLM"/>
    </source>
</evidence>
<accession>A0ABP6X8G6</accession>
<gene>
    <name evidence="1" type="ORF">GCM10022222_51280</name>
</gene>
<dbReference type="Proteomes" id="UP001500689">
    <property type="component" value="Unassembled WGS sequence"/>
</dbReference>
<dbReference type="EMBL" id="BAAAZN010000011">
    <property type="protein sequence ID" value="GAA3561263.1"/>
    <property type="molecule type" value="Genomic_DNA"/>
</dbReference>
<name>A0ABP6X8G6_9PSEU</name>
<evidence type="ECO:0000313" key="1">
    <source>
        <dbReference type="EMBL" id="GAA3561263.1"/>
    </source>
</evidence>
<comment type="caution">
    <text evidence="1">The sequence shown here is derived from an EMBL/GenBank/DDBJ whole genome shotgun (WGS) entry which is preliminary data.</text>
</comment>
<keyword evidence="2" id="KW-1185">Reference proteome</keyword>
<dbReference type="RefSeq" id="WP_344864111.1">
    <property type="nucleotide sequence ID" value="NZ_BAAAZN010000011.1"/>
</dbReference>
<organism evidence="1 2">
    <name type="scientific">Amycolatopsis ultiminotia</name>
    <dbReference type="NCBI Taxonomy" id="543629"/>
    <lineage>
        <taxon>Bacteria</taxon>
        <taxon>Bacillati</taxon>
        <taxon>Actinomycetota</taxon>
        <taxon>Actinomycetes</taxon>
        <taxon>Pseudonocardiales</taxon>
        <taxon>Pseudonocardiaceae</taxon>
        <taxon>Amycolatopsis</taxon>
    </lineage>
</organism>